<comment type="caution">
    <text evidence="1">The sequence shown here is derived from an EMBL/GenBank/DDBJ whole genome shotgun (WGS) entry which is preliminary data.</text>
</comment>
<feature type="non-terminal residue" evidence="1">
    <location>
        <position position="1"/>
    </location>
</feature>
<evidence type="ECO:0000313" key="2">
    <source>
        <dbReference type="Proteomes" id="UP001631957"/>
    </source>
</evidence>
<dbReference type="EMBL" id="JBJVNI010000434">
    <property type="protein sequence ID" value="MFM9616282.1"/>
    <property type="molecule type" value="Genomic_DNA"/>
</dbReference>
<accession>A0ABW9I7G4</accession>
<sequence length="80" mass="8321">VTIRPVGEAGSSDPATLPIRLEAALTQADIVKAAELWIQLPEPARRGSEAFGMALRLRAIAETTINRIAQDAVAALGTAG</sequence>
<protein>
    <submittedName>
        <fullName evidence="1">Uncharacterized protein</fullName>
    </submittedName>
</protein>
<name>A0ABW9I7G4_9ACTN</name>
<evidence type="ECO:0000313" key="1">
    <source>
        <dbReference type="EMBL" id="MFM9616282.1"/>
    </source>
</evidence>
<keyword evidence="2" id="KW-1185">Reference proteome</keyword>
<dbReference type="RefSeq" id="WP_409135084.1">
    <property type="nucleotide sequence ID" value="NZ_JBJVNI010000434.1"/>
</dbReference>
<reference evidence="1 2" key="1">
    <citation type="submission" date="2024-12" db="EMBL/GenBank/DDBJ databases">
        <title>Forecasting of Potato common scab and diversities of Pathogenic streptomyces spp. in china.</title>
        <authorList>
            <person name="Handique U."/>
            <person name="Wu J."/>
        </authorList>
    </citation>
    <scope>NUCLEOTIDE SEQUENCE [LARGE SCALE GENOMIC DNA]</scope>
    <source>
        <strain evidence="1 2">ZRIMU1530</strain>
    </source>
</reference>
<organism evidence="1 2">
    <name type="scientific">Streptomyces niveiscabiei</name>
    <dbReference type="NCBI Taxonomy" id="164115"/>
    <lineage>
        <taxon>Bacteria</taxon>
        <taxon>Bacillati</taxon>
        <taxon>Actinomycetota</taxon>
        <taxon>Actinomycetes</taxon>
        <taxon>Kitasatosporales</taxon>
        <taxon>Streptomycetaceae</taxon>
        <taxon>Streptomyces</taxon>
    </lineage>
</organism>
<dbReference type="Proteomes" id="UP001631957">
    <property type="component" value="Unassembled WGS sequence"/>
</dbReference>
<gene>
    <name evidence="1" type="ORF">ACKI18_48375</name>
</gene>
<proteinExistence type="predicted"/>